<dbReference type="RefSeq" id="WP_273991321.1">
    <property type="nucleotide sequence ID" value="NZ_BAABQT010000016.1"/>
</dbReference>
<keyword evidence="2" id="KW-1185">Reference proteome</keyword>
<sequence length="73" mass="8519">MLLILLPCTVNHPPHRLLQAIRDATLTHDQRAQVICRHTTRPSHAITLRLTGDWSCAPEHLWRTLTHLYTDYQ</sequence>
<geneLocation type="plasmid" evidence="1 2">
    <name>pDATS02</name>
</geneLocation>
<proteinExistence type="predicted"/>
<reference evidence="1 2" key="1">
    <citation type="submission" date="2022-12" db="EMBL/GenBank/DDBJ databases">
        <title>Genome Sequence of Deinococcus aquaticus Type Strain PB314.</title>
        <authorList>
            <person name="Albert C."/>
            <person name="Hill J."/>
            <person name="Boren L."/>
            <person name="Scholz-Ng S."/>
            <person name="Fatema N."/>
            <person name="Grosso R."/>
            <person name="Soboslay E."/>
            <person name="Tuohy J."/>
        </authorList>
    </citation>
    <scope>NUCLEOTIDE SEQUENCE [LARGE SCALE GENOMIC DNA]</scope>
    <source>
        <strain evidence="1 2">PB-314</strain>
        <plasmid evidence="1 2">pDATS02</plasmid>
    </source>
</reference>
<accession>A0ABY7V5T1</accession>
<organism evidence="1 2">
    <name type="scientific">Deinococcus aquaticus</name>
    <dbReference type="NCBI Taxonomy" id="328692"/>
    <lineage>
        <taxon>Bacteria</taxon>
        <taxon>Thermotogati</taxon>
        <taxon>Deinococcota</taxon>
        <taxon>Deinococci</taxon>
        <taxon>Deinococcales</taxon>
        <taxon>Deinococcaceae</taxon>
        <taxon>Deinococcus</taxon>
    </lineage>
</organism>
<evidence type="ECO:0000313" key="1">
    <source>
        <dbReference type="EMBL" id="WDA60553.1"/>
    </source>
</evidence>
<evidence type="ECO:0000313" key="2">
    <source>
        <dbReference type="Proteomes" id="UP001217044"/>
    </source>
</evidence>
<gene>
    <name evidence="1" type="ORF">M8445_17600</name>
</gene>
<keyword evidence="1" id="KW-0614">Plasmid</keyword>
<protein>
    <submittedName>
        <fullName evidence="1">Uncharacterized protein</fullName>
    </submittedName>
</protein>
<dbReference type="Proteomes" id="UP001217044">
    <property type="component" value="Plasmid pDATS02"/>
</dbReference>
<dbReference type="EMBL" id="CP115167">
    <property type="protein sequence ID" value="WDA60553.1"/>
    <property type="molecule type" value="Genomic_DNA"/>
</dbReference>
<name>A0ABY7V5T1_9DEIO</name>